<sequence>MIYDYTIKYRSENHYETPVFEAYWQFLVTPENNETQELISENITTSVNARIESSINGLGFNTSRIHCKKPFKDIIFEVTFKLTKKEINPFDFTPSLDNALDYKLLESLLFRVEFEAYLKQTKLTTLPNLPEELFLFDKRESVFQNCLNLTHWIFDYVTFTTGVTTTETTLNTIIQNKKGVCQDFTHLMCAIARRNKVPARYVSGYLHQGNGFFGDSQMHAWVELYIPKVGWVGFDCTNNLLANHNHIKVAHGKDYDDCPPLKGIVYSSGNNFTKYTVEVTHQQ</sequence>
<keyword evidence="3" id="KW-1185">Reference proteome</keyword>
<evidence type="ECO:0000313" key="3">
    <source>
        <dbReference type="Proteomes" id="UP001143545"/>
    </source>
</evidence>
<dbReference type="PANTHER" id="PTHR33490:SF6">
    <property type="entry name" value="SLL1049 PROTEIN"/>
    <property type="match status" value="1"/>
</dbReference>
<protein>
    <submittedName>
        <fullName evidence="2">Transglutaminase</fullName>
    </submittedName>
</protein>
<feature type="domain" description="Transglutaminase-like" evidence="1">
    <location>
        <begin position="173"/>
        <end position="238"/>
    </location>
</feature>
<organism evidence="2 3">
    <name type="scientific">Neptunitalea chrysea</name>
    <dbReference type="NCBI Taxonomy" id="1647581"/>
    <lineage>
        <taxon>Bacteria</taxon>
        <taxon>Pseudomonadati</taxon>
        <taxon>Bacteroidota</taxon>
        <taxon>Flavobacteriia</taxon>
        <taxon>Flavobacteriales</taxon>
        <taxon>Flavobacteriaceae</taxon>
        <taxon>Neptunitalea</taxon>
    </lineage>
</organism>
<dbReference type="RefSeq" id="WP_281756055.1">
    <property type="nucleotide sequence ID" value="NZ_BRVP01000025.1"/>
</dbReference>
<evidence type="ECO:0000313" key="2">
    <source>
        <dbReference type="EMBL" id="GLB53818.1"/>
    </source>
</evidence>
<proteinExistence type="predicted"/>
<dbReference type="AlphaFoldDB" id="A0A9W6B9G7"/>
<dbReference type="PANTHER" id="PTHR33490">
    <property type="entry name" value="BLR5614 PROTEIN-RELATED"/>
    <property type="match status" value="1"/>
</dbReference>
<dbReference type="InterPro" id="IPR038765">
    <property type="entry name" value="Papain-like_cys_pep_sf"/>
</dbReference>
<dbReference type="EMBL" id="BRVP01000025">
    <property type="protein sequence ID" value="GLB53818.1"/>
    <property type="molecule type" value="Genomic_DNA"/>
</dbReference>
<dbReference type="SMART" id="SM00460">
    <property type="entry name" value="TGc"/>
    <property type="match status" value="1"/>
</dbReference>
<comment type="caution">
    <text evidence="2">The sequence shown here is derived from an EMBL/GenBank/DDBJ whole genome shotgun (WGS) entry which is preliminary data.</text>
</comment>
<dbReference type="Proteomes" id="UP001143545">
    <property type="component" value="Unassembled WGS sequence"/>
</dbReference>
<reference evidence="2" key="1">
    <citation type="submission" date="2022-07" db="EMBL/GenBank/DDBJ databases">
        <title>Taxonomy of Novel Oxalotrophic and Methylotrophic Bacteria.</title>
        <authorList>
            <person name="Sahin N."/>
            <person name="Tani A."/>
        </authorList>
    </citation>
    <scope>NUCLEOTIDE SEQUENCE</scope>
    <source>
        <strain evidence="2">AM327</strain>
    </source>
</reference>
<dbReference type="Pfam" id="PF01841">
    <property type="entry name" value="Transglut_core"/>
    <property type="match status" value="1"/>
</dbReference>
<dbReference type="Gene3D" id="3.10.620.30">
    <property type="match status" value="1"/>
</dbReference>
<name>A0A9W6B9G7_9FLAO</name>
<dbReference type="InterPro" id="IPR002931">
    <property type="entry name" value="Transglutaminase-like"/>
</dbReference>
<evidence type="ECO:0000259" key="1">
    <source>
        <dbReference type="SMART" id="SM00460"/>
    </source>
</evidence>
<accession>A0A9W6B9G7</accession>
<dbReference type="SUPFAM" id="SSF54001">
    <property type="entry name" value="Cysteine proteinases"/>
    <property type="match status" value="1"/>
</dbReference>
<gene>
    <name evidence="2" type="ORF">NBRC110019_28590</name>
</gene>